<evidence type="ECO:0000313" key="3">
    <source>
        <dbReference type="Proteomes" id="UP001529510"/>
    </source>
</evidence>
<accession>A0ABD0RME5</accession>
<proteinExistence type="predicted"/>
<gene>
    <name evidence="2" type="ORF">M9458_002881</name>
</gene>
<dbReference type="Proteomes" id="UP001529510">
    <property type="component" value="Unassembled WGS sequence"/>
</dbReference>
<name>A0ABD0RME5_CIRMR</name>
<feature type="compositionally biased region" description="Basic and acidic residues" evidence="1">
    <location>
        <begin position="1"/>
        <end position="25"/>
    </location>
</feature>
<organism evidence="2 3">
    <name type="scientific">Cirrhinus mrigala</name>
    <name type="common">Mrigala</name>
    <dbReference type="NCBI Taxonomy" id="683832"/>
    <lineage>
        <taxon>Eukaryota</taxon>
        <taxon>Metazoa</taxon>
        <taxon>Chordata</taxon>
        <taxon>Craniata</taxon>
        <taxon>Vertebrata</taxon>
        <taxon>Euteleostomi</taxon>
        <taxon>Actinopterygii</taxon>
        <taxon>Neopterygii</taxon>
        <taxon>Teleostei</taxon>
        <taxon>Ostariophysi</taxon>
        <taxon>Cypriniformes</taxon>
        <taxon>Cyprinidae</taxon>
        <taxon>Labeoninae</taxon>
        <taxon>Labeonini</taxon>
        <taxon>Cirrhinus</taxon>
    </lineage>
</organism>
<protein>
    <submittedName>
        <fullName evidence="2">Uncharacterized protein</fullName>
    </submittedName>
</protein>
<feature type="region of interest" description="Disordered" evidence="1">
    <location>
        <begin position="1"/>
        <end position="54"/>
    </location>
</feature>
<feature type="non-terminal residue" evidence="2">
    <location>
        <position position="1"/>
    </location>
</feature>
<evidence type="ECO:0000256" key="1">
    <source>
        <dbReference type="SAM" id="MobiDB-lite"/>
    </source>
</evidence>
<dbReference type="EMBL" id="JAMKFB020000002">
    <property type="protein sequence ID" value="KAL0199694.1"/>
    <property type="molecule type" value="Genomic_DNA"/>
</dbReference>
<reference evidence="2 3" key="1">
    <citation type="submission" date="2024-05" db="EMBL/GenBank/DDBJ databases">
        <title>Genome sequencing and assembly of Indian major carp, Cirrhinus mrigala (Hamilton, 1822).</title>
        <authorList>
            <person name="Mohindra V."/>
            <person name="Chowdhury L.M."/>
            <person name="Lal K."/>
            <person name="Jena J.K."/>
        </authorList>
    </citation>
    <scope>NUCLEOTIDE SEQUENCE [LARGE SCALE GENOMIC DNA]</scope>
    <source>
        <strain evidence="2">CM1030</strain>
        <tissue evidence="2">Blood</tissue>
    </source>
</reference>
<dbReference type="AlphaFoldDB" id="A0ABD0RME5"/>
<feature type="non-terminal residue" evidence="2">
    <location>
        <position position="54"/>
    </location>
</feature>
<feature type="compositionally biased region" description="Basic and acidic residues" evidence="1">
    <location>
        <begin position="33"/>
        <end position="54"/>
    </location>
</feature>
<evidence type="ECO:0000313" key="2">
    <source>
        <dbReference type="EMBL" id="KAL0199694.1"/>
    </source>
</evidence>
<keyword evidence="3" id="KW-1185">Reference proteome</keyword>
<comment type="caution">
    <text evidence="2">The sequence shown here is derived from an EMBL/GenBank/DDBJ whole genome shotgun (WGS) entry which is preliminary data.</text>
</comment>
<sequence length="54" mass="6682">HLSAEELEKRRREMMDFANEREVERQNNVQRYKRQEEQEKARDNAKQDHHAGFI</sequence>